<sequence>MHSYTRTPMRMTEYCNFTPALARPRLRSVRINGLATCLRLEEVYWRIIEEIARQKSMSVGKLISQWAREIDLTQETVCNFTGLIRIICVTQLLDKKHPINLEAIDPDAMGNPPQ</sequence>
<feature type="domain" description="Ribbon-helix-helix" evidence="1">
    <location>
        <begin position="25"/>
        <end position="91"/>
    </location>
</feature>
<accession>A0AAP5UUK6</accession>
<evidence type="ECO:0000313" key="3">
    <source>
        <dbReference type="Proteomes" id="UP001246473"/>
    </source>
</evidence>
<gene>
    <name evidence="2" type="ORF">ParKJ_19630</name>
</gene>
<dbReference type="RefSeq" id="WP_025496406.1">
    <property type="nucleotide sequence ID" value="NZ_CP028829.1"/>
</dbReference>
<dbReference type="InterPro" id="IPR038268">
    <property type="entry name" value="RHH_sf"/>
</dbReference>
<evidence type="ECO:0000259" key="1">
    <source>
        <dbReference type="Pfam" id="PF13467"/>
    </source>
</evidence>
<dbReference type="AlphaFoldDB" id="A0AAP5UUK6"/>
<name>A0AAP5UUK6_9BURK</name>
<comment type="caution">
    <text evidence="2">The sequence shown here is derived from an EMBL/GenBank/DDBJ whole genome shotgun (WGS) entry which is preliminary data.</text>
</comment>
<reference evidence="2" key="1">
    <citation type="submission" date="2022-08" db="EMBL/GenBank/DDBJ databases">
        <authorList>
            <person name="Kim S.-J."/>
        </authorList>
    </citation>
    <scope>NUCLEOTIDE SEQUENCE</scope>
    <source>
        <strain evidence="2">KJ</strain>
    </source>
</reference>
<evidence type="ECO:0000313" key="2">
    <source>
        <dbReference type="EMBL" id="MDT8839640.1"/>
    </source>
</evidence>
<dbReference type="Pfam" id="PF13467">
    <property type="entry name" value="RHH_4"/>
    <property type="match status" value="1"/>
</dbReference>
<organism evidence="2 3">
    <name type="scientific">Paraburkholderia fungorum</name>
    <dbReference type="NCBI Taxonomy" id="134537"/>
    <lineage>
        <taxon>Bacteria</taxon>
        <taxon>Pseudomonadati</taxon>
        <taxon>Pseudomonadota</taxon>
        <taxon>Betaproteobacteria</taxon>
        <taxon>Burkholderiales</taxon>
        <taxon>Burkholderiaceae</taxon>
        <taxon>Paraburkholderia</taxon>
    </lineage>
</organism>
<proteinExistence type="predicted"/>
<dbReference type="EMBL" id="JANSLM010000006">
    <property type="protein sequence ID" value="MDT8839640.1"/>
    <property type="molecule type" value="Genomic_DNA"/>
</dbReference>
<protein>
    <submittedName>
        <fullName evidence="2">Ribbon-helix-helix domain-containing protein</fullName>
    </submittedName>
</protein>
<dbReference type="Gene3D" id="1.10.3990.20">
    <property type="entry name" value="protein bp1543"/>
    <property type="match status" value="1"/>
</dbReference>
<dbReference type="InterPro" id="IPR027373">
    <property type="entry name" value="RHH_dom"/>
</dbReference>
<dbReference type="Proteomes" id="UP001246473">
    <property type="component" value="Unassembled WGS sequence"/>
</dbReference>